<dbReference type="SUPFAM" id="SSF52833">
    <property type="entry name" value="Thioredoxin-like"/>
    <property type="match status" value="1"/>
</dbReference>
<organism evidence="1 2">
    <name type="scientific">Clitoria ternatea</name>
    <name type="common">Butterfly pea</name>
    <dbReference type="NCBI Taxonomy" id="43366"/>
    <lineage>
        <taxon>Eukaryota</taxon>
        <taxon>Viridiplantae</taxon>
        <taxon>Streptophyta</taxon>
        <taxon>Embryophyta</taxon>
        <taxon>Tracheophyta</taxon>
        <taxon>Spermatophyta</taxon>
        <taxon>Magnoliopsida</taxon>
        <taxon>eudicotyledons</taxon>
        <taxon>Gunneridae</taxon>
        <taxon>Pentapetalae</taxon>
        <taxon>rosids</taxon>
        <taxon>fabids</taxon>
        <taxon>Fabales</taxon>
        <taxon>Fabaceae</taxon>
        <taxon>Papilionoideae</taxon>
        <taxon>50 kb inversion clade</taxon>
        <taxon>NPAAA clade</taxon>
        <taxon>indigoferoid/millettioid clade</taxon>
        <taxon>Phaseoleae</taxon>
        <taxon>Clitoria</taxon>
    </lineage>
</organism>
<dbReference type="AlphaFoldDB" id="A0AAN9Q107"/>
<evidence type="ECO:0000313" key="1">
    <source>
        <dbReference type="EMBL" id="KAK7317942.1"/>
    </source>
</evidence>
<protein>
    <submittedName>
        <fullName evidence="1">Uncharacterized protein</fullName>
    </submittedName>
</protein>
<dbReference type="EMBL" id="JAYKXN010000001">
    <property type="protein sequence ID" value="KAK7317942.1"/>
    <property type="molecule type" value="Genomic_DNA"/>
</dbReference>
<evidence type="ECO:0000313" key="2">
    <source>
        <dbReference type="Proteomes" id="UP001359559"/>
    </source>
</evidence>
<dbReference type="Proteomes" id="UP001359559">
    <property type="component" value="Unassembled WGS sequence"/>
</dbReference>
<accession>A0AAN9Q107</accession>
<dbReference type="PANTHER" id="PTHR45669">
    <property type="entry name" value="GLUTAREDOXIN DOMAIN-CONTAINING CYSTEINE-RICH PROTEIN CG12206-RELATED"/>
    <property type="match status" value="1"/>
</dbReference>
<comment type="caution">
    <text evidence="1">The sequence shown here is derived from an EMBL/GenBank/DDBJ whole genome shotgun (WGS) entry which is preliminary data.</text>
</comment>
<reference evidence="1 2" key="1">
    <citation type="submission" date="2024-01" db="EMBL/GenBank/DDBJ databases">
        <title>The genomes of 5 underutilized Papilionoideae crops provide insights into root nodulation and disease resistance.</title>
        <authorList>
            <person name="Yuan L."/>
        </authorList>
    </citation>
    <scope>NUCLEOTIDE SEQUENCE [LARGE SCALE GENOMIC DNA]</scope>
    <source>
        <strain evidence="1">LY-2023</strain>
        <tissue evidence="1">Leaf</tissue>
    </source>
</reference>
<proteinExistence type="predicted"/>
<dbReference type="PANTHER" id="PTHR45669:SF22">
    <property type="entry name" value="GLUTAREDOXIN DOMAIN-CONTAINING CYSTEINE-RICH PROTEIN CG12206-RELATED"/>
    <property type="match status" value="1"/>
</dbReference>
<gene>
    <name evidence="1" type="ORF">RJT34_02585</name>
</gene>
<name>A0AAN9Q107_CLITE</name>
<keyword evidence="2" id="KW-1185">Reference proteome</keyword>
<dbReference type="InterPro" id="IPR036249">
    <property type="entry name" value="Thioredoxin-like_sf"/>
</dbReference>
<sequence length="100" mass="11633">MDQFERLCPLNNDNKVALYMTILRWVQRTFKVCNVVRAAFMGFEVAIYEHNVSMDTGFMEEPRALLKAKDREQMVPLRVFMKGASVDSLFSCAQFIFLGR</sequence>